<dbReference type="SUPFAM" id="SSF110296">
    <property type="entry name" value="Oligoxyloglucan reducing end-specific cellobiohydrolase"/>
    <property type="match status" value="2"/>
</dbReference>
<dbReference type="InterPro" id="IPR052025">
    <property type="entry name" value="Xyloglucanase_GH74"/>
</dbReference>
<dbReference type="NCBIfam" id="TIGR04183">
    <property type="entry name" value="Por_Secre_tail"/>
    <property type="match status" value="1"/>
</dbReference>
<dbReference type="PANTHER" id="PTHR43739:SF5">
    <property type="entry name" value="EXO-ALPHA-SIALIDASE"/>
    <property type="match status" value="1"/>
</dbReference>
<feature type="domain" description="PKD" evidence="2">
    <location>
        <begin position="1121"/>
        <end position="1207"/>
    </location>
</feature>
<name>A0A3B1DBW6_9ZZZZ</name>
<reference evidence="3" key="1">
    <citation type="submission" date="2018-06" db="EMBL/GenBank/DDBJ databases">
        <authorList>
            <person name="Zhirakovskaya E."/>
        </authorList>
    </citation>
    <scope>NUCLEOTIDE SEQUENCE</scope>
</reference>
<protein>
    <submittedName>
        <fullName evidence="3">Glycosyl hydrolase, BNR repeat</fullName>
    </submittedName>
</protein>
<gene>
    <name evidence="3" type="ORF">MNBD_IGNAVI01-3148</name>
</gene>
<dbReference type="InterPro" id="IPR000601">
    <property type="entry name" value="PKD_dom"/>
</dbReference>
<sequence length="1362" mass="148379">MKKTIYKSSLFLLAVLVGVLISFTRTDLQWEEKITTQKNHSTSSPKAGIKAKKGRWEYFQRMLRDPATGEIPRGIRQKELAFAKELQEKNNSLQKTANNMDLGWKEAGPVDVGGRTRALAIDVNDPNTIIAGGVSGGIWKSTDKGATWQMKSTTSQILSVTSLAQDTRSGHTNNWYYATGEYQGSAGDMAQSHQFTGDGIYKSTDNGETWNVLSSTYSPNTTKVDSYFDFVYKISVNPNTGSVFAATHDYGIFKSTDGGTTFSRVIGGNGHHYTCDFDIHSNGTIVAVLSSTVYNDVTPQRSPGVYKSTDDGQNWENITPNTFPVNHYRNIIEIAPSNPNIAYVLSFTNEYEYVGDKKYDKVAFHKINVGNGSSEDRSANMPAFPSPFGGEERVMTQGGYNLTLAIKPDDENFVMIGATSLFRSTNGFATKPNNAKLDWIGGYHLDEVNYPNLHSDIHSFAFDPTNPNAMWWGHDGGLSYTDDIRNTSYQTLFPWENKNNGYNVTQFYMVTISDNAGDNRILGGTQDNGSPYFNWSGSSPSSSLDASFGDGAYAYLGEKFAYSSSQLGRVFRLHYDASNNLIPPFTGDESKPYKDISPSEATGQLFINPFTIDPNDEEVMYYLAGNVIWRNNQLSSVPDDYYRGTTIGWTKLDGLSVPSGFVLSTLAISHSNPTHRLYYGASDENKTPGPPKIYKLDNANTATSGASEISLPNAANGSYPHHIAVNPDNGNELIVVLSNYNIIGLYYSNNGGVSFTAVEGNLEGSENNPGPSIRGASILPYNGTTRYIVATSTGVYSTTTLNGSSTVWEQEGSSTIGNVVVNYITSRPSDGRVVAGTHGRGVFVSEGSGSSSAPKPTTNVQSLSLHAQPGESGSTSFTLSNEGGSNLSFNISVTGDLLAAPLPLNNYQVLKKTISNSNLNSKFKNVNATHIGKLGRAKSDKMQTLSKPLDITGNDVLINDDGNESQDDFGGWSEGLLMYWSNEFNLQGISFELDAINFFMRTEESYSNDIYYSVADANLSIVADGYLSLDLSPSGSWYTIPINPAISFKTNETFFISINSYSSIYYPAGLDFNAQIKNKSYYYNWYTSSWENINTISGYENAAFLIRAVGTAGGGSSNQNPVAVANVNPKQANVNDMINFDGSTSYDNDGNIVQFQWNFGDGVTSSQATVQHSYSQANTYTYTLVVTDDKGATNQTTGQVIISLASSTKVTANPSSGTIRPGGSQTITLTLDASTLSVGNYVGQVNIVTNGGNIVIPIDYAVDVKKESGLPTEYSLSQNYPNPFNPSTTIEFAIPRSDEVSLIVYDMLGREVAELVNDKLSAGNYEVQFNAASISHRISSGVYIYRLKTRNYSSTRKLVLIK</sequence>
<dbReference type="InterPro" id="IPR013783">
    <property type="entry name" value="Ig-like_fold"/>
</dbReference>
<proteinExistence type="predicted"/>
<dbReference type="CDD" id="cd00146">
    <property type="entry name" value="PKD"/>
    <property type="match status" value="1"/>
</dbReference>
<accession>A0A3B1DBW6</accession>
<dbReference type="SMART" id="SM00089">
    <property type="entry name" value="PKD"/>
    <property type="match status" value="1"/>
</dbReference>
<feature type="compositionally biased region" description="Polar residues" evidence="1">
    <location>
        <begin position="853"/>
        <end position="879"/>
    </location>
</feature>
<dbReference type="Gene3D" id="2.60.40.10">
    <property type="entry name" value="Immunoglobulins"/>
    <property type="match status" value="1"/>
</dbReference>
<dbReference type="PROSITE" id="PS50093">
    <property type="entry name" value="PKD"/>
    <property type="match status" value="1"/>
</dbReference>
<evidence type="ECO:0000313" key="3">
    <source>
        <dbReference type="EMBL" id="VAX26157.1"/>
    </source>
</evidence>
<dbReference type="PANTHER" id="PTHR43739">
    <property type="entry name" value="XYLOGLUCANASE (EUROFUNG)"/>
    <property type="match status" value="1"/>
</dbReference>
<dbReference type="SUPFAM" id="SSF49299">
    <property type="entry name" value="PKD domain"/>
    <property type="match status" value="1"/>
</dbReference>
<dbReference type="Gene3D" id="2.130.10.10">
    <property type="entry name" value="YVTN repeat-like/Quinoprotein amine dehydrogenase"/>
    <property type="match status" value="3"/>
</dbReference>
<organism evidence="3">
    <name type="scientific">hydrothermal vent metagenome</name>
    <dbReference type="NCBI Taxonomy" id="652676"/>
    <lineage>
        <taxon>unclassified sequences</taxon>
        <taxon>metagenomes</taxon>
        <taxon>ecological metagenomes</taxon>
    </lineage>
</organism>
<keyword evidence="3" id="KW-0378">Hydrolase</keyword>
<dbReference type="GO" id="GO:0016787">
    <property type="term" value="F:hydrolase activity"/>
    <property type="evidence" value="ECO:0007669"/>
    <property type="project" value="UniProtKB-KW"/>
</dbReference>
<dbReference type="InterPro" id="IPR022409">
    <property type="entry name" value="PKD/Chitinase_dom"/>
</dbReference>
<evidence type="ECO:0000259" key="2">
    <source>
        <dbReference type="PROSITE" id="PS50093"/>
    </source>
</evidence>
<dbReference type="CDD" id="cd15482">
    <property type="entry name" value="Sialidase_non-viral"/>
    <property type="match status" value="1"/>
</dbReference>
<dbReference type="Pfam" id="PF18911">
    <property type="entry name" value="PKD_4"/>
    <property type="match status" value="1"/>
</dbReference>
<dbReference type="GO" id="GO:0010411">
    <property type="term" value="P:xyloglucan metabolic process"/>
    <property type="evidence" value="ECO:0007669"/>
    <property type="project" value="TreeGrafter"/>
</dbReference>
<dbReference type="InterPro" id="IPR015943">
    <property type="entry name" value="WD40/YVTN_repeat-like_dom_sf"/>
</dbReference>
<dbReference type="InterPro" id="IPR026444">
    <property type="entry name" value="Secre_tail"/>
</dbReference>
<feature type="region of interest" description="Disordered" evidence="1">
    <location>
        <begin position="845"/>
        <end position="879"/>
    </location>
</feature>
<dbReference type="Gene3D" id="2.60.40.4070">
    <property type="match status" value="1"/>
</dbReference>
<dbReference type="EMBL" id="UOGD01000325">
    <property type="protein sequence ID" value="VAX26157.1"/>
    <property type="molecule type" value="Genomic_DNA"/>
</dbReference>
<evidence type="ECO:0000256" key="1">
    <source>
        <dbReference type="SAM" id="MobiDB-lite"/>
    </source>
</evidence>
<dbReference type="InterPro" id="IPR035986">
    <property type="entry name" value="PKD_dom_sf"/>
</dbReference>
<dbReference type="Pfam" id="PF18962">
    <property type="entry name" value="Por_Secre_tail"/>
    <property type="match status" value="1"/>
</dbReference>